<sequence>MASRRPRESDSCPSSRKATVRYKLGFDKYVTEHSYSDVAALVAFSGEVTDTESGTNDPFTETTMNPGLKGRDLRDALATDEFQVMLVANKFQTGFDQPKLVAMYVDKKLGGVQAVQTLSRLNRTFAPLKDQTFVLDFANEVSDVVESFSPYYEVTTLADLTDANIVHNTERKLAVLGIYEGSEVDGLVVDYLAKKGNSALEKWIAPAAQRYTVRMQEAADASDKVAMDELTMFRKDAGTYVRQYEFLSQLFDYESPWLEKLAIYLKLLIVGGEARTPRENNRPTRRTESVTPYPVALPFQSRPVLSTVNVGRGGQELSGDLLHCGCPSLNASLLRSGGVEASHTLAYTSDTSGHTLRRPSSTDSTAAARSPYKTNSWGMTRPAESRRPRGSEIRNATQPSCRRHAVGSSRRSPKARS</sequence>
<protein>
    <recommendedName>
        <fullName evidence="2">Restriction endonuclease type I HsdR second RecA-like helicase domain-containing protein</fullName>
    </recommendedName>
</protein>
<dbReference type="AlphaFoldDB" id="A0A1I0TEI9"/>
<evidence type="ECO:0000313" key="3">
    <source>
        <dbReference type="EMBL" id="SFA50159.1"/>
    </source>
</evidence>
<evidence type="ECO:0000313" key="4">
    <source>
        <dbReference type="Proteomes" id="UP000182054"/>
    </source>
</evidence>
<evidence type="ECO:0000259" key="2">
    <source>
        <dbReference type="Pfam" id="PF22679"/>
    </source>
</evidence>
<feature type="compositionally biased region" description="Polar residues" evidence="1">
    <location>
        <begin position="350"/>
        <end position="378"/>
    </location>
</feature>
<dbReference type="PANTHER" id="PTHR42927">
    <property type="entry name" value="HELICASE SUPERFAMILY 1 AND 2 DOMAIN-CONTAINING PROTEIN"/>
    <property type="match status" value="1"/>
</dbReference>
<proteinExistence type="predicted"/>
<reference evidence="3 4" key="1">
    <citation type="submission" date="2016-10" db="EMBL/GenBank/DDBJ databases">
        <authorList>
            <person name="de Groot N.N."/>
        </authorList>
    </citation>
    <scope>NUCLEOTIDE SEQUENCE [LARGE SCALE GENOMIC DNA]</scope>
    <source>
        <strain evidence="3 4">DSM 44908</strain>
    </source>
</reference>
<feature type="region of interest" description="Disordered" evidence="1">
    <location>
        <begin position="350"/>
        <end position="417"/>
    </location>
</feature>
<dbReference type="InterPro" id="IPR027417">
    <property type="entry name" value="P-loop_NTPase"/>
</dbReference>
<feature type="compositionally biased region" description="Basic and acidic residues" evidence="1">
    <location>
        <begin position="383"/>
        <end position="392"/>
    </location>
</feature>
<feature type="compositionally biased region" description="Basic residues" evidence="1">
    <location>
        <begin position="401"/>
        <end position="417"/>
    </location>
</feature>
<dbReference type="Pfam" id="PF22679">
    <property type="entry name" value="T1R_D3-like"/>
    <property type="match status" value="1"/>
</dbReference>
<gene>
    <name evidence="3" type="ORF">SAMN05444374_1063</name>
</gene>
<feature type="domain" description="Restriction endonuclease type I HsdR second RecA-like helicase" evidence="2">
    <location>
        <begin position="79"/>
        <end position="138"/>
    </location>
</feature>
<dbReference type="Proteomes" id="UP000182054">
    <property type="component" value="Unassembled WGS sequence"/>
</dbReference>
<dbReference type="InterPro" id="IPR055180">
    <property type="entry name" value="HsdR_RecA-like_helicase_dom_2"/>
</dbReference>
<evidence type="ECO:0000256" key="1">
    <source>
        <dbReference type="SAM" id="MobiDB-lite"/>
    </source>
</evidence>
<dbReference type="Gene3D" id="3.40.50.300">
    <property type="entry name" value="P-loop containing nucleotide triphosphate hydrolases"/>
    <property type="match status" value="1"/>
</dbReference>
<name>A0A1I0TEI9_9NOCA</name>
<dbReference type="PANTHER" id="PTHR42927:SF1">
    <property type="entry name" value="HELICASE SUPERFAMILY 1 AND 2 DOMAIN-CONTAINING PROTEIN"/>
    <property type="match status" value="1"/>
</dbReference>
<organism evidence="3 4">
    <name type="scientific">Rhodococcoides kroppenstedtii</name>
    <dbReference type="NCBI Taxonomy" id="293050"/>
    <lineage>
        <taxon>Bacteria</taxon>
        <taxon>Bacillati</taxon>
        <taxon>Actinomycetota</taxon>
        <taxon>Actinomycetes</taxon>
        <taxon>Mycobacteriales</taxon>
        <taxon>Nocardiaceae</taxon>
        <taxon>Rhodococcoides</taxon>
    </lineage>
</organism>
<dbReference type="EMBL" id="FOJN01000006">
    <property type="protein sequence ID" value="SFA50159.1"/>
    <property type="molecule type" value="Genomic_DNA"/>
</dbReference>
<accession>A0A1I0TEI9</accession>